<dbReference type="AlphaFoldDB" id="A0AAD6FWV0"/>
<comment type="caution">
    <text evidence="2">The sequence shown here is derived from an EMBL/GenBank/DDBJ whole genome shotgun (WGS) entry which is preliminary data.</text>
</comment>
<dbReference type="GeneID" id="81605907"/>
<feature type="compositionally biased region" description="Polar residues" evidence="1">
    <location>
        <begin position="81"/>
        <end position="94"/>
    </location>
</feature>
<dbReference type="PANTHER" id="PTHR33604">
    <property type="entry name" value="OSJNBA0004B13.7 PROTEIN"/>
    <property type="match status" value="1"/>
</dbReference>
<dbReference type="EMBL" id="JAPVEA010000009">
    <property type="protein sequence ID" value="KAJ5433126.1"/>
    <property type="molecule type" value="Genomic_DNA"/>
</dbReference>
<gene>
    <name evidence="2" type="ORF">N7458_012282</name>
</gene>
<reference evidence="2" key="1">
    <citation type="submission" date="2022-12" db="EMBL/GenBank/DDBJ databases">
        <authorList>
            <person name="Petersen C."/>
        </authorList>
    </citation>
    <scope>NUCLEOTIDE SEQUENCE</scope>
    <source>
        <strain evidence="2">IBT 16125</strain>
    </source>
</reference>
<reference evidence="2" key="2">
    <citation type="journal article" date="2023" name="IMA Fungus">
        <title>Comparative genomic study of the Penicillium genus elucidates a diverse pangenome and 15 lateral gene transfer events.</title>
        <authorList>
            <person name="Petersen C."/>
            <person name="Sorensen T."/>
            <person name="Nielsen M.R."/>
            <person name="Sondergaard T.E."/>
            <person name="Sorensen J.L."/>
            <person name="Fitzpatrick D.A."/>
            <person name="Frisvad J.C."/>
            <person name="Nielsen K.L."/>
        </authorList>
    </citation>
    <scope>NUCLEOTIDE SEQUENCE</scope>
    <source>
        <strain evidence="2">IBT 16125</strain>
    </source>
</reference>
<proteinExistence type="predicted"/>
<dbReference type="Proteomes" id="UP001213681">
    <property type="component" value="Unassembled WGS sequence"/>
</dbReference>
<evidence type="ECO:0000256" key="1">
    <source>
        <dbReference type="SAM" id="MobiDB-lite"/>
    </source>
</evidence>
<name>A0AAD6FWV0_9EURO</name>
<keyword evidence="3" id="KW-1185">Reference proteome</keyword>
<evidence type="ECO:0008006" key="4">
    <source>
        <dbReference type="Google" id="ProtNLM"/>
    </source>
</evidence>
<dbReference type="RefSeq" id="XP_056760418.1">
    <property type="nucleotide sequence ID" value="XM_056915664.1"/>
</dbReference>
<evidence type="ECO:0000313" key="2">
    <source>
        <dbReference type="EMBL" id="KAJ5433126.1"/>
    </source>
</evidence>
<feature type="region of interest" description="Disordered" evidence="1">
    <location>
        <begin position="438"/>
        <end position="463"/>
    </location>
</feature>
<evidence type="ECO:0000313" key="3">
    <source>
        <dbReference type="Proteomes" id="UP001213681"/>
    </source>
</evidence>
<dbReference type="PANTHER" id="PTHR33604:SF3">
    <property type="entry name" value="OSJNBA0004B13.7 PROTEIN"/>
    <property type="match status" value="1"/>
</dbReference>
<feature type="region of interest" description="Disordered" evidence="1">
    <location>
        <begin position="79"/>
        <end position="106"/>
    </location>
</feature>
<organism evidence="2 3">
    <name type="scientific">Penicillium daleae</name>
    <dbReference type="NCBI Taxonomy" id="63821"/>
    <lineage>
        <taxon>Eukaryota</taxon>
        <taxon>Fungi</taxon>
        <taxon>Dikarya</taxon>
        <taxon>Ascomycota</taxon>
        <taxon>Pezizomycotina</taxon>
        <taxon>Eurotiomycetes</taxon>
        <taxon>Eurotiomycetidae</taxon>
        <taxon>Eurotiales</taxon>
        <taxon>Aspergillaceae</taxon>
        <taxon>Penicillium</taxon>
    </lineage>
</organism>
<protein>
    <recommendedName>
        <fullName evidence="4">Glycosyltransferase 2</fullName>
    </recommendedName>
</protein>
<accession>A0AAD6FWV0</accession>
<sequence length="656" mass="73771">MAPSKLPLRADEELGKKDDDHRLSDQTRFRLLQKSRIPRPRRLIVVVIALFLVYEFFKHMPTDLTPAAERYNPKIAALKHQSPTSPQGSVQSPTAPRVQIPPKAEIDRNGHEEQVLYDGKIRFYELAQSLPRKTRPATLATEAVLFAAASLRSVSDMLPLACGMAARQLNRVHFVLMGKEEVSIDGIKQVNGISDPECPITWHDGRPDRAPESTHARLERSVAGGFEVLQAFIAPEVIITQSQEWEEPFFWNGVEAHKKASNIPHIALPAPSINLMWMAHIDSTALQVWNNVRVDMVVHASESSSSLIRLIRSLDDADYLGSEPSLTVELPPWVDLDLLDSLQNLQGLSRLEGRITLRRRIQPHYMDPVEASLRMVESFYPLNPKVSHLLLLSPQTELAPSFYHYLKYSILFYKQSTRGQRDGSKLLGISIDLPSLKPSSESEVFTPPLPQSSDRTQGPGKRSVPSFLWQAPNSNAALYFGDKWAEFHSFLSSRLAISEPVATIASQDKIISTQYPAFMEYLLEMMRAKGYYMAYPSFPGRMAAPLATIHTDLYHPPEEFAYGSDSKNPDNIEALSAEKPVDRAHTIMPLLDTFELGHSLLASMPMLSYDAEQLTDEMLQERTVDYAKHFRVRYGACSQDSTSVDDPSAHLFCLKD</sequence>